<dbReference type="InterPro" id="IPR031825">
    <property type="entry name" value="RXLR"/>
</dbReference>
<name>A0A8T1WER7_9STRA</name>
<organism evidence="6 7">
    <name type="scientific">Phytophthora boehmeriae</name>
    <dbReference type="NCBI Taxonomy" id="109152"/>
    <lineage>
        <taxon>Eukaryota</taxon>
        <taxon>Sar</taxon>
        <taxon>Stramenopiles</taxon>
        <taxon>Oomycota</taxon>
        <taxon>Peronosporomycetes</taxon>
        <taxon>Peronosporales</taxon>
        <taxon>Peronosporaceae</taxon>
        <taxon>Phytophthora</taxon>
    </lineage>
</organism>
<comment type="caution">
    <text evidence="6">The sequence shown here is derived from an EMBL/GenBank/DDBJ whole genome shotgun (WGS) entry which is preliminary data.</text>
</comment>
<evidence type="ECO:0000256" key="2">
    <source>
        <dbReference type="ARBA" id="ARBA00010400"/>
    </source>
</evidence>
<dbReference type="Proteomes" id="UP000693981">
    <property type="component" value="Unassembled WGS sequence"/>
</dbReference>
<accession>A0A8T1WER7</accession>
<gene>
    <name evidence="6" type="ORF">PHYBOEH_006448</name>
</gene>
<keyword evidence="4 5" id="KW-0732">Signal</keyword>
<dbReference type="Pfam" id="PF16810">
    <property type="entry name" value="RXLR"/>
    <property type="match status" value="1"/>
</dbReference>
<reference evidence="6" key="1">
    <citation type="submission" date="2021-02" db="EMBL/GenBank/DDBJ databases">
        <authorList>
            <person name="Palmer J.M."/>
        </authorList>
    </citation>
    <scope>NUCLEOTIDE SEQUENCE</scope>
    <source>
        <strain evidence="6">SCRP23</strain>
    </source>
</reference>
<evidence type="ECO:0000256" key="4">
    <source>
        <dbReference type="ARBA" id="ARBA00022729"/>
    </source>
</evidence>
<keyword evidence="3 5" id="KW-0964">Secreted</keyword>
<evidence type="ECO:0000313" key="7">
    <source>
        <dbReference type="Proteomes" id="UP000693981"/>
    </source>
</evidence>
<evidence type="ECO:0000256" key="3">
    <source>
        <dbReference type="ARBA" id="ARBA00022525"/>
    </source>
</evidence>
<feature type="chain" id="PRO_5035959484" description="RxLR effector protein" evidence="5">
    <location>
        <begin position="21"/>
        <end position="141"/>
    </location>
</feature>
<comment type="similarity">
    <text evidence="2 5">Belongs to the RxLR effector family.</text>
</comment>
<evidence type="ECO:0000256" key="5">
    <source>
        <dbReference type="RuleBase" id="RU367124"/>
    </source>
</evidence>
<comment type="function">
    <text evidence="5">Effector that suppresses plant defense responses during pathogen infection.</text>
</comment>
<dbReference type="AlphaFoldDB" id="A0A8T1WER7"/>
<dbReference type="EMBL" id="JAGDFL010000341">
    <property type="protein sequence ID" value="KAG7392227.1"/>
    <property type="molecule type" value="Genomic_DNA"/>
</dbReference>
<protein>
    <recommendedName>
        <fullName evidence="5">RxLR effector protein</fullName>
    </recommendedName>
</protein>
<sequence length="141" mass="16058">MRPCYSLLVIASCLLATCNAAATESKVLQLVSNDATLWIQQFARAKTDNTGKRLLRSKMDDEDPAEIAENGEERGFLDTVKNIFKNKQYEHDFKEKAIQAMLDSKGTPDTLYRGLSLGRKGENHPDYKVWKAFKKVYKPNR</sequence>
<dbReference type="GO" id="GO:0005576">
    <property type="term" value="C:extracellular region"/>
    <property type="evidence" value="ECO:0007669"/>
    <property type="project" value="UniProtKB-SubCell"/>
</dbReference>
<evidence type="ECO:0000256" key="1">
    <source>
        <dbReference type="ARBA" id="ARBA00004613"/>
    </source>
</evidence>
<comment type="domain">
    <text evidence="5">The RxLR-dEER motif acts to carry the protein into the host cell cytoplasm through binding to cell surface phosphatidylinositol-3-phosphate.</text>
</comment>
<comment type="subcellular location">
    <subcellularLocation>
        <location evidence="1 5">Secreted</location>
    </subcellularLocation>
</comment>
<feature type="signal peptide" evidence="5">
    <location>
        <begin position="1"/>
        <end position="20"/>
    </location>
</feature>
<keyword evidence="7" id="KW-1185">Reference proteome</keyword>
<proteinExistence type="inferred from homology"/>
<evidence type="ECO:0000313" key="6">
    <source>
        <dbReference type="EMBL" id="KAG7392227.1"/>
    </source>
</evidence>